<evidence type="ECO:0000313" key="7">
    <source>
        <dbReference type="EMBL" id="MBT1175582.1"/>
    </source>
</evidence>
<name>A0ABS5UWU5_9BIFI</name>
<keyword evidence="6" id="KW-0472">Membrane</keyword>
<keyword evidence="8" id="KW-1185">Reference proteome</keyword>
<dbReference type="InterPro" id="IPR050482">
    <property type="entry name" value="Sensor_HK_TwoCompSys"/>
</dbReference>
<evidence type="ECO:0000256" key="2">
    <source>
        <dbReference type="ARBA" id="ARBA00012438"/>
    </source>
</evidence>
<evidence type="ECO:0000256" key="3">
    <source>
        <dbReference type="ARBA" id="ARBA00022679"/>
    </source>
</evidence>
<organism evidence="7 8">
    <name type="scientific">Bifidobacterium colobi</name>
    <dbReference type="NCBI Taxonomy" id="2809026"/>
    <lineage>
        <taxon>Bacteria</taxon>
        <taxon>Bacillati</taxon>
        <taxon>Actinomycetota</taxon>
        <taxon>Actinomycetes</taxon>
        <taxon>Bifidobacteriales</taxon>
        <taxon>Bifidobacteriaceae</taxon>
        <taxon>Bifidobacterium</taxon>
    </lineage>
</organism>
<dbReference type="EMBL" id="JAFEJU010000006">
    <property type="protein sequence ID" value="MBT1175582.1"/>
    <property type="molecule type" value="Genomic_DNA"/>
</dbReference>
<evidence type="ECO:0000256" key="6">
    <source>
        <dbReference type="SAM" id="Phobius"/>
    </source>
</evidence>
<keyword evidence="6" id="KW-1133">Transmembrane helix</keyword>
<evidence type="ECO:0000256" key="1">
    <source>
        <dbReference type="ARBA" id="ARBA00000085"/>
    </source>
</evidence>
<protein>
    <recommendedName>
        <fullName evidence="2">histidine kinase</fullName>
        <ecNumber evidence="2">2.7.13.3</ecNumber>
    </recommendedName>
</protein>
<dbReference type="PANTHER" id="PTHR24421:SF10">
    <property type="entry name" value="NITRATE_NITRITE SENSOR PROTEIN NARQ"/>
    <property type="match status" value="1"/>
</dbReference>
<gene>
    <name evidence="7" type="ORF">JS530_08750</name>
</gene>
<keyword evidence="4" id="KW-0418">Kinase</keyword>
<accession>A0ABS5UWU5</accession>
<keyword evidence="3" id="KW-0808">Transferase</keyword>
<dbReference type="Gene3D" id="3.30.565.10">
    <property type="entry name" value="Histidine kinase-like ATPase, C-terminal domain"/>
    <property type="match status" value="1"/>
</dbReference>
<dbReference type="PANTHER" id="PTHR24421">
    <property type="entry name" value="NITRATE/NITRITE SENSOR PROTEIN NARX-RELATED"/>
    <property type="match status" value="1"/>
</dbReference>
<feature type="transmembrane region" description="Helical" evidence="6">
    <location>
        <begin position="43"/>
        <end position="62"/>
    </location>
</feature>
<reference evidence="7 8" key="1">
    <citation type="journal article" date="2021" name="Environ. Microbiol.">
        <title>Genetic insights into the dark matter of the mammalian gut microbiota through targeted genome reconstruction.</title>
        <authorList>
            <person name="Lugli G.A."/>
            <person name="Alessandri G."/>
            <person name="Milani C."/>
            <person name="Viappiani A."/>
            <person name="Fontana F."/>
            <person name="Tarracchini C."/>
            <person name="Mancabelli L."/>
            <person name="Argentini C."/>
            <person name="Ruiz L."/>
            <person name="Margolles A."/>
            <person name="van Sinderen D."/>
            <person name="Turroni F."/>
            <person name="Ventura M."/>
        </authorList>
    </citation>
    <scope>NUCLEOTIDE SEQUENCE [LARGE SCALE GENOMIC DNA]</scope>
    <source>
        <strain evidence="7 8">LC6</strain>
    </source>
</reference>
<comment type="caution">
    <text evidence="7">The sequence shown here is derived from an EMBL/GenBank/DDBJ whole genome shotgun (WGS) entry which is preliminary data.</text>
</comment>
<keyword evidence="6" id="KW-0812">Transmembrane</keyword>
<sequence length="306" mass="33525">MGLLAYLLPPAWACAAAIALGLTQNNSGVFMSFAGPTSDIRVTGFMVNTVCYFIAVGIGVTLRRRHDAQEAHKRQAIYEQSQQELNRIRNNQYLAKALHDSVTQELSGISLLAWQWEHNGSADAEVRRAMGVMYRDAQAALNHIHEVIGLIDGDRAAHAAEISDDDTSPASIDSVEALRSLVAAEQQSITALGFAGTSTVWADHLTVSKAVRVTLFDLIREIYANIIRHAVPGVDEYMVVVKVSGKRLIITQTNTVAANQTDHPLAEVRHGRGLEAHRASIEQLGGLLRTRRDEDGWFLRAEIPLS</sequence>
<dbReference type="Proteomes" id="UP000711736">
    <property type="component" value="Unassembled WGS sequence"/>
</dbReference>
<dbReference type="EC" id="2.7.13.3" evidence="2"/>
<dbReference type="InterPro" id="IPR036890">
    <property type="entry name" value="HATPase_C_sf"/>
</dbReference>
<comment type="catalytic activity">
    <reaction evidence="1">
        <text>ATP + protein L-histidine = ADP + protein N-phospho-L-histidine.</text>
        <dbReference type="EC" id="2.7.13.3"/>
    </reaction>
</comment>
<evidence type="ECO:0000256" key="4">
    <source>
        <dbReference type="ARBA" id="ARBA00022777"/>
    </source>
</evidence>
<evidence type="ECO:0000256" key="5">
    <source>
        <dbReference type="ARBA" id="ARBA00023012"/>
    </source>
</evidence>
<proteinExistence type="predicted"/>
<evidence type="ECO:0000313" key="8">
    <source>
        <dbReference type="Proteomes" id="UP000711736"/>
    </source>
</evidence>
<keyword evidence="5" id="KW-0902">Two-component regulatory system</keyword>